<reference evidence="3 4" key="1">
    <citation type="submission" date="2018-06" db="EMBL/GenBank/DDBJ databases">
        <title>Genomic Encyclopedia of Archaeal and Bacterial Type Strains, Phase II (KMG-II): from individual species to whole genera.</title>
        <authorList>
            <person name="Goeker M."/>
        </authorList>
    </citation>
    <scope>NUCLEOTIDE SEQUENCE [LARGE SCALE GENOMIC DNA]</scope>
    <source>
        <strain evidence="3 4">DSM 25663</strain>
    </source>
</reference>
<dbReference type="RefSeq" id="WP_112113962.1">
    <property type="nucleotide sequence ID" value="NZ_QLSZ01000012.1"/>
</dbReference>
<dbReference type="Pfam" id="PF00849">
    <property type="entry name" value="PseudoU_synth_2"/>
    <property type="match status" value="1"/>
</dbReference>
<dbReference type="InterPro" id="IPR050188">
    <property type="entry name" value="RluA_PseudoU_synthase"/>
</dbReference>
<dbReference type="Proteomes" id="UP000248840">
    <property type="component" value="Unassembled WGS sequence"/>
</dbReference>
<dbReference type="PANTHER" id="PTHR21600:SF89">
    <property type="entry name" value="RIBOSOMAL LARGE SUBUNIT PSEUDOURIDINE SYNTHASE A"/>
    <property type="match status" value="1"/>
</dbReference>
<evidence type="ECO:0000256" key="1">
    <source>
        <dbReference type="SAM" id="Coils"/>
    </source>
</evidence>
<organism evidence="3 4">
    <name type="scientific">Flavobacterium aciduliphilum</name>
    <dbReference type="NCBI Taxonomy" id="1101402"/>
    <lineage>
        <taxon>Bacteria</taxon>
        <taxon>Pseudomonadati</taxon>
        <taxon>Bacteroidota</taxon>
        <taxon>Flavobacteriia</taxon>
        <taxon>Flavobacteriales</taxon>
        <taxon>Flavobacteriaceae</taxon>
        <taxon>Flavobacterium</taxon>
    </lineage>
</organism>
<dbReference type="InterPro" id="IPR006224">
    <property type="entry name" value="PsdUridine_synth_RluA-like_CS"/>
</dbReference>
<dbReference type="AlphaFoldDB" id="A0A328Y8A1"/>
<sequence>MHLFQPFQQDVSAIQIPERFTFPFYYEPHKLSLIAAQKLQHYLEHQTDFEHNFGLDAMQKGMVIGKMFGVLVVQNNEGVLGYLWAFSGKLADKNHHHYFVPTVFDMLEEKGFFKKEETILNEYNAKIATKENSKDYSNCKVSLNTIKLQAEKEIKDFKQHIKQAKKQRELQRNNALLEQSSEAFETLQKTLIESSQKESIQLKKVTQYWKERIERATHELNTFEDALLQLKEERRQKSAALQQQLFEHYAFLNQYGNSKSLAEIFKGTPPAGAGECAAPKLLHYAFQHQLKPVALAEFWWGQSPKSEVRKHQQFYPACTGKCEPILAHMLEGIPLEDNPFQINTTNGKELEIVYEDDYLVVVNKPSEFLSVPGKQVTDSVYTRMKHQYPNATGPLVVHRLDMSTSGLLLVAKSSEVHKKLQSQFIKRQIKKRYVALLDGILSEEEGFIDLPLRVDLDNRPNQLVCYEYGKPAQTKWEVIKRYDNKTLVYFYPITGRTHQLRVHAAHPLGLNTPIVGDDLYGTKALRLHLHAESITFQHPVSKKMMTINIDADF</sequence>
<dbReference type="OrthoDB" id="9807829at2"/>
<dbReference type="InterPro" id="IPR020103">
    <property type="entry name" value="PsdUridine_synth_cat_dom_sf"/>
</dbReference>
<keyword evidence="1" id="KW-0175">Coiled coil</keyword>
<feature type="domain" description="Pseudouridine synthase RsuA/RluA-like" evidence="2">
    <location>
        <begin position="358"/>
        <end position="506"/>
    </location>
</feature>
<feature type="coiled-coil region" evidence="1">
    <location>
        <begin position="147"/>
        <end position="174"/>
    </location>
</feature>
<dbReference type="PANTHER" id="PTHR21600">
    <property type="entry name" value="MITOCHONDRIAL RNA PSEUDOURIDINE SYNTHASE"/>
    <property type="match status" value="1"/>
</dbReference>
<dbReference type="EMBL" id="QLSZ01000012">
    <property type="protein sequence ID" value="RAR70139.1"/>
    <property type="molecule type" value="Genomic_DNA"/>
</dbReference>
<dbReference type="GO" id="GO:0009982">
    <property type="term" value="F:pseudouridine synthase activity"/>
    <property type="evidence" value="ECO:0007669"/>
    <property type="project" value="InterPro"/>
</dbReference>
<dbReference type="GO" id="GO:0140098">
    <property type="term" value="F:catalytic activity, acting on RNA"/>
    <property type="evidence" value="ECO:0007669"/>
    <property type="project" value="UniProtKB-ARBA"/>
</dbReference>
<comment type="caution">
    <text evidence="3">The sequence shown here is derived from an EMBL/GenBank/DDBJ whole genome shotgun (WGS) entry which is preliminary data.</text>
</comment>
<accession>A0A328Y8A1</accession>
<dbReference type="Gene3D" id="3.30.2350.10">
    <property type="entry name" value="Pseudouridine synthase"/>
    <property type="match status" value="1"/>
</dbReference>
<evidence type="ECO:0000313" key="4">
    <source>
        <dbReference type="Proteomes" id="UP000248840"/>
    </source>
</evidence>
<protein>
    <submittedName>
        <fullName evidence="3">tRNA pseudouridine32 synthase / 23S rRNA pseudouridine746 synthase</fullName>
    </submittedName>
</protein>
<dbReference type="CDD" id="cd02869">
    <property type="entry name" value="PseudoU_synth_RluA_like"/>
    <property type="match status" value="1"/>
</dbReference>
<dbReference type="SUPFAM" id="SSF55120">
    <property type="entry name" value="Pseudouridine synthase"/>
    <property type="match status" value="1"/>
</dbReference>
<keyword evidence="4" id="KW-1185">Reference proteome</keyword>
<dbReference type="GO" id="GO:0000455">
    <property type="term" value="P:enzyme-directed rRNA pseudouridine synthesis"/>
    <property type="evidence" value="ECO:0007669"/>
    <property type="project" value="TreeGrafter"/>
</dbReference>
<dbReference type="InterPro" id="IPR006145">
    <property type="entry name" value="PsdUridine_synth_RsuA/RluA"/>
</dbReference>
<feature type="coiled-coil region" evidence="1">
    <location>
        <begin position="213"/>
        <end position="243"/>
    </location>
</feature>
<dbReference type="GO" id="GO:0003723">
    <property type="term" value="F:RNA binding"/>
    <property type="evidence" value="ECO:0007669"/>
    <property type="project" value="InterPro"/>
</dbReference>
<name>A0A328Y8A1_9FLAO</name>
<gene>
    <name evidence="3" type="ORF">CLV55_11251</name>
</gene>
<evidence type="ECO:0000259" key="2">
    <source>
        <dbReference type="Pfam" id="PF00849"/>
    </source>
</evidence>
<dbReference type="PROSITE" id="PS01129">
    <property type="entry name" value="PSI_RLU"/>
    <property type="match status" value="1"/>
</dbReference>
<proteinExistence type="predicted"/>
<evidence type="ECO:0000313" key="3">
    <source>
        <dbReference type="EMBL" id="RAR70139.1"/>
    </source>
</evidence>